<dbReference type="FunFam" id="3.30.70.330:FF:001585">
    <property type="entry name" value="U1 small nuclear ribonucleoprotein 70 kDa"/>
    <property type="match status" value="1"/>
</dbReference>
<feature type="compositionally biased region" description="Basic and acidic residues" evidence="8">
    <location>
        <begin position="80"/>
        <end position="111"/>
    </location>
</feature>
<dbReference type="SUPFAM" id="SSF54928">
    <property type="entry name" value="RNA-binding domain, RBD"/>
    <property type="match status" value="1"/>
</dbReference>
<dbReference type="FunCoup" id="A0A316YM92">
    <property type="interactions" value="215"/>
</dbReference>
<dbReference type="GO" id="GO:0030619">
    <property type="term" value="F:U1 snRNA binding"/>
    <property type="evidence" value="ECO:0007669"/>
    <property type="project" value="InterPro"/>
</dbReference>
<dbReference type="GO" id="GO:0000398">
    <property type="term" value="P:mRNA splicing, via spliceosome"/>
    <property type="evidence" value="ECO:0007669"/>
    <property type="project" value="TreeGrafter"/>
</dbReference>
<dbReference type="InterPro" id="IPR012677">
    <property type="entry name" value="Nucleotide-bd_a/b_plait_sf"/>
</dbReference>
<dbReference type="InParanoid" id="A0A316YM92"/>
<evidence type="ECO:0000313" key="11">
    <source>
        <dbReference type="Proteomes" id="UP000245768"/>
    </source>
</evidence>
<evidence type="ECO:0000256" key="3">
    <source>
        <dbReference type="ARBA" id="ARBA00016996"/>
    </source>
</evidence>
<dbReference type="InterPro" id="IPR051183">
    <property type="entry name" value="U1_U11-U12_snRNP_70-35kDa"/>
</dbReference>
<dbReference type="PANTHER" id="PTHR13952:SF5">
    <property type="entry name" value="U1 SMALL NUCLEAR RIBONUCLEOPROTEIN 70 KDA"/>
    <property type="match status" value="1"/>
</dbReference>
<dbReference type="GO" id="GO:0071011">
    <property type="term" value="C:precatalytic spliceosome"/>
    <property type="evidence" value="ECO:0007669"/>
    <property type="project" value="TreeGrafter"/>
</dbReference>
<dbReference type="GO" id="GO:0016607">
    <property type="term" value="C:nuclear speck"/>
    <property type="evidence" value="ECO:0007669"/>
    <property type="project" value="UniProtKB-SubCell"/>
</dbReference>
<proteinExistence type="predicted"/>
<dbReference type="PANTHER" id="PTHR13952">
    <property type="entry name" value="U1 SMALL NUCLEAR RIBONUCLEOPROTEIN 70 KD"/>
    <property type="match status" value="1"/>
</dbReference>
<dbReference type="GeneID" id="37045521"/>
<organism evidence="10 11">
    <name type="scientific">Acaromyces ingoldii</name>
    <dbReference type="NCBI Taxonomy" id="215250"/>
    <lineage>
        <taxon>Eukaryota</taxon>
        <taxon>Fungi</taxon>
        <taxon>Dikarya</taxon>
        <taxon>Basidiomycota</taxon>
        <taxon>Ustilaginomycotina</taxon>
        <taxon>Exobasidiomycetes</taxon>
        <taxon>Exobasidiales</taxon>
        <taxon>Cryptobasidiaceae</taxon>
        <taxon>Acaromyces</taxon>
    </lineage>
</organism>
<sequence>MTHQLPPQLLRLFAARPPLSYVPALSTDKDLTARPAKTHRPLEGVAAFLERVRQEAADKGEATNDVPDENAEGELTYAEQTKRDLRREQKTKEKEEKKKKGLESYDPKSDPEAQGDPFTTLFLSRLDYSTTEKDLAREFDMYGPISRIRIVRDREGKSRGYAFVVYQHERDMRAAYKDAEGIKIHGRRLMVDVERGRTVKDWKPMRLGGGLGGLTRKKKEPVQEAMPAFGMGMGMRGGFGGRGGFRGGRGGGGGFGRGRGGGGFGGPPRDGFGGGPPRGGYGAPPGPGGGAGGGGGYGPPRGGAGPGGYGGGARGGFGGPPSAGPPAGYSGGGGYGPPGGGYGSGDGYGRADGPPSKRGRY</sequence>
<evidence type="ECO:0000256" key="4">
    <source>
        <dbReference type="ARBA" id="ARBA00022884"/>
    </source>
</evidence>
<feature type="region of interest" description="Disordered" evidence="8">
    <location>
        <begin position="240"/>
        <end position="361"/>
    </location>
</feature>
<dbReference type="InterPro" id="IPR034143">
    <property type="entry name" value="snRNP70_RRM"/>
</dbReference>
<dbReference type="EMBL" id="KZ819637">
    <property type="protein sequence ID" value="PWN89193.1"/>
    <property type="molecule type" value="Genomic_DNA"/>
</dbReference>
<keyword evidence="4 7" id="KW-0694">RNA-binding</keyword>
<evidence type="ECO:0000256" key="2">
    <source>
        <dbReference type="ARBA" id="ARBA00004642"/>
    </source>
</evidence>
<feature type="compositionally biased region" description="Gly residues" evidence="8">
    <location>
        <begin position="329"/>
        <end position="350"/>
    </location>
</feature>
<reference evidence="10 11" key="1">
    <citation type="journal article" date="2018" name="Mol. Biol. Evol.">
        <title>Broad Genomic Sampling Reveals a Smut Pathogenic Ancestry of the Fungal Clade Ustilaginomycotina.</title>
        <authorList>
            <person name="Kijpornyongpan T."/>
            <person name="Mondo S.J."/>
            <person name="Barry K."/>
            <person name="Sandor L."/>
            <person name="Lee J."/>
            <person name="Lipzen A."/>
            <person name="Pangilinan J."/>
            <person name="LaButti K."/>
            <person name="Hainaut M."/>
            <person name="Henrissat B."/>
            <person name="Grigoriev I.V."/>
            <person name="Spatafora J.W."/>
            <person name="Aime M.C."/>
        </authorList>
    </citation>
    <scope>NUCLEOTIDE SEQUENCE [LARGE SCALE GENOMIC DNA]</scope>
    <source>
        <strain evidence="10 11">MCA 4198</strain>
    </source>
</reference>
<accession>A0A316YM92</accession>
<keyword evidence="6" id="KW-0687">Ribonucleoprotein</keyword>
<dbReference type="Pfam" id="PF12220">
    <property type="entry name" value="U1snRNP70_N"/>
    <property type="match status" value="1"/>
</dbReference>
<feature type="compositionally biased region" description="Basic and acidic residues" evidence="8">
    <location>
        <begin position="53"/>
        <end position="62"/>
    </location>
</feature>
<evidence type="ECO:0000256" key="7">
    <source>
        <dbReference type="PROSITE-ProRule" id="PRU00176"/>
    </source>
</evidence>
<dbReference type="SMART" id="SM00360">
    <property type="entry name" value="RRM"/>
    <property type="match status" value="1"/>
</dbReference>
<dbReference type="OrthoDB" id="4207594at2759"/>
<feature type="domain" description="RRM" evidence="9">
    <location>
        <begin position="119"/>
        <end position="196"/>
    </location>
</feature>
<dbReference type="GO" id="GO:0071004">
    <property type="term" value="C:U2-type prespliceosome"/>
    <property type="evidence" value="ECO:0007669"/>
    <property type="project" value="TreeGrafter"/>
</dbReference>
<dbReference type="Proteomes" id="UP000245768">
    <property type="component" value="Unassembled WGS sequence"/>
</dbReference>
<keyword evidence="11" id="KW-1185">Reference proteome</keyword>
<dbReference type="RefSeq" id="XP_025376391.1">
    <property type="nucleotide sequence ID" value="XM_025523605.1"/>
</dbReference>
<dbReference type="Gene3D" id="3.30.70.330">
    <property type="match status" value="1"/>
</dbReference>
<protein>
    <recommendedName>
        <fullName evidence="3">U1 small nuclear ribonucleoprotein 70 kDa</fullName>
    </recommendedName>
</protein>
<dbReference type="InterPro" id="IPR000504">
    <property type="entry name" value="RRM_dom"/>
</dbReference>
<comment type="subcellular location">
    <subcellularLocation>
        <location evidence="1">Nucleus speckle</location>
    </subcellularLocation>
    <subcellularLocation>
        <location evidence="2">Nucleus</location>
        <location evidence="2">Nucleoplasm</location>
    </subcellularLocation>
</comment>
<evidence type="ECO:0000256" key="1">
    <source>
        <dbReference type="ARBA" id="ARBA00004324"/>
    </source>
</evidence>
<dbReference type="InterPro" id="IPR035979">
    <property type="entry name" value="RBD_domain_sf"/>
</dbReference>
<dbReference type="GO" id="GO:0005685">
    <property type="term" value="C:U1 snRNP"/>
    <property type="evidence" value="ECO:0007669"/>
    <property type="project" value="TreeGrafter"/>
</dbReference>
<dbReference type="GO" id="GO:0003729">
    <property type="term" value="F:mRNA binding"/>
    <property type="evidence" value="ECO:0007669"/>
    <property type="project" value="TreeGrafter"/>
</dbReference>
<dbReference type="STRING" id="215250.A0A316YM92"/>
<gene>
    <name evidence="10" type="ORF">FA10DRAFT_280283</name>
</gene>
<name>A0A316YM92_9BASI</name>
<evidence type="ECO:0000313" key="10">
    <source>
        <dbReference type="EMBL" id="PWN89193.1"/>
    </source>
</evidence>
<evidence type="ECO:0000256" key="8">
    <source>
        <dbReference type="SAM" id="MobiDB-lite"/>
    </source>
</evidence>
<dbReference type="Pfam" id="PF00076">
    <property type="entry name" value="RRM_1"/>
    <property type="match status" value="1"/>
</dbReference>
<evidence type="ECO:0000259" key="9">
    <source>
        <dbReference type="PROSITE" id="PS50102"/>
    </source>
</evidence>
<dbReference type="PROSITE" id="PS50102">
    <property type="entry name" value="RRM"/>
    <property type="match status" value="1"/>
</dbReference>
<feature type="compositionally biased region" description="Gly residues" evidence="8">
    <location>
        <begin position="240"/>
        <end position="321"/>
    </location>
</feature>
<keyword evidence="5" id="KW-0539">Nucleus</keyword>
<dbReference type="InterPro" id="IPR022023">
    <property type="entry name" value="U1snRNP70_N"/>
</dbReference>
<dbReference type="AlphaFoldDB" id="A0A316YM92"/>
<dbReference type="CDD" id="cd12236">
    <property type="entry name" value="RRM_snRNP70"/>
    <property type="match status" value="1"/>
</dbReference>
<feature type="region of interest" description="Disordered" evidence="8">
    <location>
        <begin position="53"/>
        <end position="117"/>
    </location>
</feature>
<evidence type="ECO:0000256" key="5">
    <source>
        <dbReference type="ARBA" id="ARBA00023242"/>
    </source>
</evidence>
<evidence type="ECO:0000256" key="6">
    <source>
        <dbReference type="ARBA" id="ARBA00023274"/>
    </source>
</evidence>